<sequence length="259" mass="28278">MLIATGGNSCFRAKRGTLRGTYISSITLLSHLQRIIKNRIILDCRSAAMVATYGNVHGSEKAFNREHLEPKALEGAGELLIKESGGKDIPLKSLYTGKAENERQLVIFIRHFLCGSCEEYVRALGKELPPSVLSPAGITLTLIGCGDPKCIPDYVRRTDCPYEIYADPTRQIYQKLGMVSNLKKSAQKPQYLTKGFGSIVFSSFVNAISSPANALSAGPPSQNGGEWLFQAGALKWCHRMEDTTGHAETAELKGVLDLE</sequence>
<keyword evidence="2" id="KW-1185">Reference proteome</keyword>
<accession>N1Q1Y4</accession>
<organism evidence="1 2">
    <name type="scientific">Dothistroma septosporum (strain NZE10 / CBS 128990)</name>
    <name type="common">Red band needle blight fungus</name>
    <name type="synonym">Mycosphaerella pini</name>
    <dbReference type="NCBI Taxonomy" id="675120"/>
    <lineage>
        <taxon>Eukaryota</taxon>
        <taxon>Fungi</taxon>
        <taxon>Dikarya</taxon>
        <taxon>Ascomycota</taxon>
        <taxon>Pezizomycotina</taxon>
        <taxon>Dothideomycetes</taxon>
        <taxon>Dothideomycetidae</taxon>
        <taxon>Mycosphaerellales</taxon>
        <taxon>Mycosphaerellaceae</taxon>
        <taxon>Dothistroma</taxon>
    </lineage>
</organism>
<reference evidence="1 2" key="2">
    <citation type="journal article" date="2012" name="PLoS Pathog.">
        <title>Diverse lifestyles and strategies of plant pathogenesis encoded in the genomes of eighteen Dothideomycetes fungi.</title>
        <authorList>
            <person name="Ohm R.A."/>
            <person name="Feau N."/>
            <person name="Henrissat B."/>
            <person name="Schoch C.L."/>
            <person name="Horwitz B.A."/>
            <person name="Barry K.W."/>
            <person name="Condon B.J."/>
            <person name="Copeland A.C."/>
            <person name="Dhillon B."/>
            <person name="Glaser F."/>
            <person name="Hesse C.N."/>
            <person name="Kosti I."/>
            <person name="LaButti K."/>
            <person name="Lindquist E.A."/>
            <person name="Lucas S."/>
            <person name="Salamov A.A."/>
            <person name="Bradshaw R.E."/>
            <person name="Ciuffetti L."/>
            <person name="Hamelin R.C."/>
            <person name="Kema G.H.J."/>
            <person name="Lawrence C."/>
            <person name="Scott J.A."/>
            <person name="Spatafora J.W."/>
            <person name="Turgeon B.G."/>
            <person name="de Wit P.J.G.M."/>
            <person name="Zhong S."/>
            <person name="Goodwin S.B."/>
            <person name="Grigoriev I.V."/>
        </authorList>
    </citation>
    <scope>NUCLEOTIDE SEQUENCE [LARGE SCALE GENOMIC DNA]</scope>
    <source>
        <strain evidence="2">NZE10 / CBS 128990</strain>
    </source>
</reference>
<proteinExistence type="predicted"/>
<dbReference type="InterPro" id="IPR036249">
    <property type="entry name" value="Thioredoxin-like_sf"/>
</dbReference>
<dbReference type="OMA" id="HTFKSIY"/>
<dbReference type="PANTHER" id="PTHR28630">
    <property type="match status" value="1"/>
</dbReference>
<dbReference type="SUPFAM" id="SSF52833">
    <property type="entry name" value="Thioredoxin-like"/>
    <property type="match status" value="1"/>
</dbReference>
<dbReference type="STRING" id="675120.N1Q1Y4"/>
<dbReference type="Gene3D" id="3.40.30.10">
    <property type="entry name" value="Glutaredoxin"/>
    <property type="match status" value="1"/>
</dbReference>
<dbReference type="InterPro" id="IPR032801">
    <property type="entry name" value="PXL2A/B/C"/>
</dbReference>
<dbReference type="CDD" id="cd02970">
    <property type="entry name" value="PRX_like2"/>
    <property type="match status" value="1"/>
</dbReference>
<reference evidence="2" key="1">
    <citation type="journal article" date="2012" name="PLoS Genet.">
        <title>The genomes of the fungal plant pathogens Cladosporium fulvum and Dothistroma septosporum reveal adaptation to different hosts and lifestyles but also signatures of common ancestry.</title>
        <authorList>
            <person name="de Wit P.J.G.M."/>
            <person name="van der Burgt A."/>
            <person name="Oekmen B."/>
            <person name="Stergiopoulos I."/>
            <person name="Abd-Elsalam K.A."/>
            <person name="Aerts A.L."/>
            <person name="Bahkali A.H."/>
            <person name="Beenen H.G."/>
            <person name="Chettri P."/>
            <person name="Cox M.P."/>
            <person name="Datema E."/>
            <person name="de Vries R.P."/>
            <person name="Dhillon B."/>
            <person name="Ganley A.R."/>
            <person name="Griffiths S.A."/>
            <person name="Guo Y."/>
            <person name="Hamelin R.C."/>
            <person name="Henrissat B."/>
            <person name="Kabir M.S."/>
            <person name="Jashni M.K."/>
            <person name="Kema G."/>
            <person name="Klaubauf S."/>
            <person name="Lapidus A."/>
            <person name="Levasseur A."/>
            <person name="Lindquist E."/>
            <person name="Mehrabi R."/>
            <person name="Ohm R.A."/>
            <person name="Owen T.J."/>
            <person name="Salamov A."/>
            <person name="Schwelm A."/>
            <person name="Schijlen E."/>
            <person name="Sun H."/>
            <person name="van den Burg H.A."/>
            <person name="van Ham R.C.H.J."/>
            <person name="Zhang S."/>
            <person name="Goodwin S.B."/>
            <person name="Grigoriev I.V."/>
            <person name="Collemare J."/>
            <person name="Bradshaw R.E."/>
        </authorList>
    </citation>
    <scope>NUCLEOTIDE SEQUENCE [LARGE SCALE GENOMIC DNA]</scope>
    <source>
        <strain evidence="2">NZE10 / CBS 128990</strain>
    </source>
</reference>
<name>N1Q1Y4_DOTSN</name>
<dbReference type="eggNOG" id="KOG4498">
    <property type="taxonomic scope" value="Eukaryota"/>
</dbReference>
<dbReference type="HOGENOM" id="CLU_035338_1_0_1"/>
<dbReference type="AlphaFoldDB" id="N1Q1Y4"/>
<gene>
    <name evidence="1" type="ORF">DOTSEDRAFT_85081</name>
</gene>
<protein>
    <submittedName>
        <fullName evidence="1">Uncharacterized protein</fullName>
    </submittedName>
</protein>
<dbReference type="Proteomes" id="UP000016933">
    <property type="component" value="Unassembled WGS sequence"/>
</dbReference>
<dbReference type="PANTHER" id="PTHR28630:SF3">
    <property type="entry name" value="PEROXIREDOXIN-LIKE 2C"/>
    <property type="match status" value="1"/>
</dbReference>
<dbReference type="Pfam" id="PF13911">
    <property type="entry name" value="AhpC-TSA_2"/>
    <property type="match status" value="1"/>
</dbReference>
<evidence type="ECO:0000313" key="2">
    <source>
        <dbReference type="Proteomes" id="UP000016933"/>
    </source>
</evidence>
<evidence type="ECO:0000313" key="1">
    <source>
        <dbReference type="EMBL" id="EME49766.1"/>
    </source>
</evidence>
<dbReference type="EMBL" id="KB446535">
    <property type="protein sequence ID" value="EME49766.1"/>
    <property type="molecule type" value="Genomic_DNA"/>
</dbReference>